<dbReference type="Proteomes" id="UP000291343">
    <property type="component" value="Unassembled WGS sequence"/>
</dbReference>
<accession>A0A482WZ49</accession>
<dbReference type="InParanoid" id="A0A482WZ49"/>
<proteinExistence type="predicted"/>
<comment type="caution">
    <text evidence="1">The sequence shown here is derived from an EMBL/GenBank/DDBJ whole genome shotgun (WGS) entry which is preliminary data.</text>
</comment>
<dbReference type="EMBL" id="QKKF02021700">
    <property type="protein sequence ID" value="RZF38788.1"/>
    <property type="molecule type" value="Genomic_DNA"/>
</dbReference>
<evidence type="ECO:0000313" key="2">
    <source>
        <dbReference type="Proteomes" id="UP000291343"/>
    </source>
</evidence>
<gene>
    <name evidence="1" type="ORF">LSTR_LSTR008158</name>
</gene>
<organism evidence="1 2">
    <name type="scientific">Laodelphax striatellus</name>
    <name type="common">Small brown planthopper</name>
    <name type="synonym">Delphax striatella</name>
    <dbReference type="NCBI Taxonomy" id="195883"/>
    <lineage>
        <taxon>Eukaryota</taxon>
        <taxon>Metazoa</taxon>
        <taxon>Ecdysozoa</taxon>
        <taxon>Arthropoda</taxon>
        <taxon>Hexapoda</taxon>
        <taxon>Insecta</taxon>
        <taxon>Pterygota</taxon>
        <taxon>Neoptera</taxon>
        <taxon>Paraneoptera</taxon>
        <taxon>Hemiptera</taxon>
        <taxon>Auchenorrhyncha</taxon>
        <taxon>Fulgoroidea</taxon>
        <taxon>Delphacidae</taxon>
        <taxon>Criomorphinae</taxon>
        <taxon>Laodelphax</taxon>
    </lineage>
</organism>
<reference evidence="1 2" key="1">
    <citation type="journal article" date="2017" name="Gigascience">
        <title>Genome sequence of the small brown planthopper, Laodelphax striatellus.</title>
        <authorList>
            <person name="Zhu J."/>
            <person name="Jiang F."/>
            <person name="Wang X."/>
            <person name="Yang P."/>
            <person name="Bao Y."/>
            <person name="Zhao W."/>
            <person name="Wang W."/>
            <person name="Lu H."/>
            <person name="Wang Q."/>
            <person name="Cui N."/>
            <person name="Li J."/>
            <person name="Chen X."/>
            <person name="Luo L."/>
            <person name="Yu J."/>
            <person name="Kang L."/>
            <person name="Cui F."/>
        </authorList>
    </citation>
    <scope>NUCLEOTIDE SEQUENCE [LARGE SCALE GENOMIC DNA]</scope>
    <source>
        <strain evidence="1">Lst14</strain>
    </source>
</reference>
<protein>
    <submittedName>
        <fullName evidence="1">Uncharacterized protein</fullName>
    </submittedName>
</protein>
<dbReference type="AlphaFoldDB" id="A0A482WZ49"/>
<evidence type="ECO:0000313" key="1">
    <source>
        <dbReference type="EMBL" id="RZF38788.1"/>
    </source>
</evidence>
<sequence length="123" mass="13713">MFERGVQARWRRRGVLILDRGSDGVGGRATRVRTSEHARAFAVHIAHCNCKWSAAQRRLQAQGKALQCLQCVVSFLVVLSKITAVAATLRLRETHADRSSRDISIQQCTLRPCDRAVECLAIT</sequence>
<keyword evidence="2" id="KW-1185">Reference proteome</keyword>
<name>A0A482WZ49_LAOST</name>